<comment type="cofactor">
    <cofactor evidence="1">
        <name>Zn(2+)</name>
        <dbReference type="ChEBI" id="CHEBI:29105"/>
    </cofactor>
</comment>
<dbReference type="InterPro" id="IPR002036">
    <property type="entry name" value="YbeY"/>
</dbReference>
<dbReference type="Gene3D" id="3.40.390.30">
    <property type="entry name" value="Metalloproteases ('zincins'), catalytic domain"/>
    <property type="match status" value="1"/>
</dbReference>
<dbReference type="InterPro" id="IPR023091">
    <property type="entry name" value="MetalPrtase_cat_dom_sf_prd"/>
</dbReference>
<evidence type="ECO:0000256" key="6">
    <source>
        <dbReference type="ARBA" id="ARBA00022801"/>
    </source>
</evidence>
<keyword evidence="4" id="KW-0479">Metal-binding</keyword>
<keyword evidence="7" id="KW-0862">Zinc</keyword>
<proteinExistence type="inferred from homology"/>
<dbReference type="Pfam" id="PF02130">
    <property type="entry name" value="YbeY"/>
    <property type="match status" value="1"/>
</dbReference>
<dbReference type="AlphaFoldDB" id="G7I275"/>
<dbReference type="Proteomes" id="UP000002051">
    <property type="component" value="Unassembled WGS sequence"/>
</dbReference>
<keyword evidence="6" id="KW-0378">Hydrolase</keyword>
<reference evidence="9" key="3">
    <citation type="submission" date="2015-04" db="UniProtKB">
        <authorList>
            <consortium name="EnsemblPlants"/>
        </authorList>
    </citation>
    <scope>IDENTIFICATION</scope>
    <source>
        <strain evidence="9">cv. Jemalong A17</strain>
    </source>
</reference>
<dbReference type="EnsemblPlants" id="AES58693">
    <property type="protein sequence ID" value="AES58693"/>
    <property type="gene ID" value="MTR_1g007290"/>
</dbReference>
<dbReference type="GO" id="GO:0004222">
    <property type="term" value="F:metalloendopeptidase activity"/>
    <property type="evidence" value="ECO:0007669"/>
    <property type="project" value="InterPro"/>
</dbReference>
<dbReference type="STRING" id="3880.G7I275"/>
<dbReference type="GO" id="GO:0046872">
    <property type="term" value="F:metal ion binding"/>
    <property type="evidence" value="ECO:0007669"/>
    <property type="project" value="UniProtKB-KW"/>
</dbReference>
<name>G7I275_MEDTR</name>
<dbReference type="HOGENOM" id="CLU_2472402_0_0_1"/>
<reference evidence="8 10" key="2">
    <citation type="journal article" date="2014" name="BMC Genomics">
        <title>An improved genome release (version Mt4.0) for the model legume Medicago truncatula.</title>
        <authorList>
            <person name="Tang H."/>
            <person name="Krishnakumar V."/>
            <person name="Bidwell S."/>
            <person name="Rosen B."/>
            <person name="Chan A."/>
            <person name="Zhou S."/>
            <person name="Gentzbittel L."/>
            <person name="Childs K.L."/>
            <person name="Yandell M."/>
            <person name="Gundlach H."/>
            <person name="Mayer K.F."/>
            <person name="Schwartz D.C."/>
            <person name="Town C.D."/>
        </authorList>
    </citation>
    <scope>GENOME REANNOTATION</scope>
    <source>
        <strain evidence="9 10">cv. Jemalong A17</strain>
    </source>
</reference>
<dbReference type="GO" id="GO:0006364">
    <property type="term" value="P:rRNA processing"/>
    <property type="evidence" value="ECO:0007669"/>
    <property type="project" value="InterPro"/>
</dbReference>
<evidence type="ECO:0000313" key="10">
    <source>
        <dbReference type="Proteomes" id="UP000002051"/>
    </source>
</evidence>
<evidence type="ECO:0000256" key="4">
    <source>
        <dbReference type="ARBA" id="ARBA00022723"/>
    </source>
</evidence>
<evidence type="ECO:0000313" key="9">
    <source>
        <dbReference type="EnsemblPlants" id="AES58693"/>
    </source>
</evidence>
<accession>G7I275</accession>
<organism evidence="8 10">
    <name type="scientific">Medicago truncatula</name>
    <name type="common">Barrel medic</name>
    <name type="synonym">Medicago tribuloides</name>
    <dbReference type="NCBI Taxonomy" id="3880"/>
    <lineage>
        <taxon>Eukaryota</taxon>
        <taxon>Viridiplantae</taxon>
        <taxon>Streptophyta</taxon>
        <taxon>Embryophyta</taxon>
        <taxon>Tracheophyta</taxon>
        <taxon>Spermatophyta</taxon>
        <taxon>Magnoliopsida</taxon>
        <taxon>eudicotyledons</taxon>
        <taxon>Gunneridae</taxon>
        <taxon>Pentapetalae</taxon>
        <taxon>rosids</taxon>
        <taxon>fabids</taxon>
        <taxon>Fabales</taxon>
        <taxon>Fabaceae</taxon>
        <taxon>Papilionoideae</taxon>
        <taxon>50 kb inversion clade</taxon>
        <taxon>NPAAA clade</taxon>
        <taxon>Hologalegina</taxon>
        <taxon>IRL clade</taxon>
        <taxon>Trifolieae</taxon>
        <taxon>Medicago</taxon>
    </lineage>
</organism>
<evidence type="ECO:0000256" key="2">
    <source>
        <dbReference type="ARBA" id="ARBA00010875"/>
    </source>
</evidence>
<dbReference type="GO" id="GO:0004519">
    <property type="term" value="F:endonuclease activity"/>
    <property type="evidence" value="ECO:0007669"/>
    <property type="project" value="UniProtKB-KW"/>
</dbReference>
<evidence type="ECO:0000256" key="1">
    <source>
        <dbReference type="ARBA" id="ARBA00001947"/>
    </source>
</evidence>
<dbReference type="SUPFAM" id="SSF55486">
    <property type="entry name" value="Metalloproteases ('zincins'), catalytic domain"/>
    <property type="match status" value="1"/>
</dbReference>
<evidence type="ECO:0000313" key="8">
    <source>
        <dbReference type="EMBL" id="AES58693.1"/>
    </source>
</evidence>
<evidence type="ECO:0000256" key="5">
    <source>
        <dbReference type="ARBA" id="ARBA00022759"/>
    </source>
</evidence>
<comment type="similarity">
    <text evidence="2">Belongs to the endoribonuclease YbeY family.</text>
</comment>
<reference evidence="8 10" key="1">
    <citation type="journal article" date="2011" name="Nature">
        <title>The Medicago genome provides insight into the evolution of rhizobial symbioses.</title>
        <authorList>
            <person name="Young N.D."/>
            <person name="Debelle F."/>
            <person name="Oldroyd G.E."/>
            <person name="Geurts R."/>
            <person name="Cannon S.B."/>
            <person name="Udvardi M.K."/>
            <person name="Benedito V.A."/>
            <person name="Mayer K.F."/>
            <person name="Gouzy J."/>
            <person name="Schoof H."/>
            <person name="Van de Peer Y."/>
            <person name="Proost S."/>
            <person name="Cook D.R."/>
            <person name="Meyers B.C."/>
            <person name="Spannagl M."/>
            <person name="Cheung F."/>
            <person name="De Mita S."/>
            <person name="Krishnakumar V."/>
            <person name="Gundlach H."/>
            <person name="Zhou S."/>
            <person name="Mudge J."/>
            <person name="Bharti A.K."/>
            <person name="Murray J.D."/>
            <person name="Naoumkina M.A."/>
            <person name="Rosen B."/>
            <person name="Silverstein K.A."/>
            <person name="Tang H."/>
            <person name="Rombauts S."/>
            <person name="Zhao P.X."/>
            <person name="Zhou P."/>
            <person name="Barbe V."/>
            <person name="Bardou P."/>
            <person name="Bechner M."/>
            <person name="Bellec A."/>
            <person name="Berger A."/>
            <person name="Berges H."/>
            <person name="Bidwell S."/>
            <person name="Bisseling T."/>
            <person name="Choisne N."/>
            <person name="Couloux A."/>
            <person name="Denny R."/>
            <person name="Deshpande S."/>
            <person name="Dai X."/>
            <person name="Doyle J.J."/>
            <person name="Dudez A.M."/>
            <person name="Farmer A.D."/>
            <person name="Fouteau S."/>
            <person name="Franken C."/>
            <person name="Gibelin C."/>
            <person name="Gish J."/>
            <person name="Goldstein S."/>
            <person name="Gonzalez A.J."/>
            <person name="Green P.J."/>
            <person name="Hallab A."/>
            <person name="Hartog M."/>
            <person name="Hua A."/>
            <person name="Humphray S.J."/>
            <person name="Jeong D.H."/>
            <person name="Jing Y."/>
            <person name="Jocker A."/>
            <person name="Kenton S.M."/>
            <person name="Kim D.J."/>
            <person name="Klee K."/>
            <person name="Lai H."/>
            <person name="Lang C."/>
            <person name="Lin S."/>
            <person name="Macmil S.L."/>
            <person name="Magdelenat G."/>
            <person name="Matthews L."/>
            <person name="McCorrison J."/>
            <person name="Monaghan E.L."/>
            <person name="Mun J.H."/>
            <person name="Najar F.Z."/>
            <person name="Nicholson C."/>
            <person name="Noirot C."/>
            <person name="O'Bleness M."/>
            <person name="Paule C.R."/>
            <person name="Poulain J."/>
            <person name="Prion F."/>
            <person name="Qin B."/>
            <person name="Qu C."/>
            <person name="Retzel E.F."/>
            <person name="Riddle C."/>
            <person name="Sallet E."/>
            <person name="Samain S."/>
            <person name="Samson N."/>
            <person name="Sanders I."/>
            <person name="Saurat O."/>
            <person name="Scarpelli C."/>
            <person name="Schiex T."/>
            <person name="Segurens B."/>
            <person name="Severin A.J."/>
            <person name="Sherrier D.J."/>
            <person name="Shi R."/>
            <person name="Sims S."/>
            <person name="Singer S.R."/>
            <person name="Sinharoy S."/>
            <person name="Sterck L."/>
            <person name="Viollet A."/>
            <person name="Wang B.B."/>
            <person name="Wang K."/>
            <person name="Wang M."/>
            <person name="Wang X."/>
            <person name="Warfsmann J."/>
            <person name="Weissenbach J."/>
            <person name="White D.D."/>
            <person name="White J.D."/>
            <person name="Wiley G.B."/>
            <person name="Wincker P."/>
            <person name="Xing Y."/>
            <person name="Yang L."/>
            <person name="Yao Z."/>
            <person name="Ying F."/>
            <person name="Zhai J."/>
            <person name="Zhou L."/>
            <person name="Zuber A."/>
            <person name="Denarie J."/>
            <person name="Dixon R.A."/>
            <person name="May G.D."/>
            <person name="Schwartz D.C."/>
            <person name="Rogers J."/>
            <person name="Quetier F."/>
            <person name="Town C.D."/>
            <person name="Roe B.A."/>
        </authorList>
    </citation>
    <scope>NUCLEOTIDE SEQUENCE [LARGE SCALE GENOMIC DNA]</scope>
    <source>
        <strain evidence="8">A17</strain>
        <strain evidence="9 10">cv. Jemalong A17</strain>
    </source>
</reference>
<evidence type="ECO:0000256" key="3">
    <source>
        <dbReference type="ARBA" id="ARBA00022722"/>
    </source>
</evidence>
<dbReference type="PaxDb" id="3880-AES58693"/>
<keyword evidence="5" id="KW-0255">Endonuclease</keyword>
<keyword evidence="10" id="KW-1185">Reference proteome</keyword>
<keyword evidence="3" id="KW-0540">Nuclease</keyword>
<gene>
    <name evidence="8" type="ordered locus">MTR_1g007290</name>
</gene>
<sequence length="88" mass="9956">MAEGKGGNILKILCLFQFLEGEGEERDDEHIRKANRDWRRKNHPTDVVTMSSYVPGHKPRIVRILMLGSILVSLETAASWTNGGKRSH</sequence>
<evidence type="ECO:0000256" key="7">
    <source>
        <dbReference type="ARBA" id="ARBA00022833"/>
    </source>
</evidence>
<dbReference type="EMBL" id="CM001217">
    <property type="protein sequence ID" value="AES58693.1"/>
    <property type="molecule type" value="Genomic_DNA"/>
</dbReference>
<protein>
    <submittedName>
        <fullName evidence="8 9">Uncharacterized protein</fullName>
    </submittedName>
</protein>